<evidence type="ECO:0000256" key="6">
    <source>
        <dbReference type="ARBA" id="ARBA00023004"/>
    </source>
</evidence>
<dbReference type="PROSITE" id="PS52016">
    <property type="entry name" value="TONB_DEPENDENT_REC_3"/>
    <property type="match status" value="1"/>
</dbReference>
<keyword evidence="9 11" id="KW-0472">Membrane</keyword>
<evidence type="ECO:0000256" key="13">
    <source>
        <dbReference type="SAM" id="SignalP"/>
    </source>
</evidence>
<keyword evidence="16" id="KW-0675">Receptor</keyword>
<keyword evidence="5 11" id="KW-0812">Transmembrane</keyword>
<feature type="chain" id="PRO_5024298903" evidence="13">
    <location>
        <begin position="24"/>
        <end position="705"/>
    </location>
</feature>
<keyword evidence="10 11" id="KW-0998">Cell outer membrane</keyword>
<dbReference type="Proteomes" id="UP000307790">
    <property type="component" value="Unassembled WGS sequence"/>
</dbReference>
<comment type="subcellular location">
    <subcellularLocation>
        <location evidence="1 11">Cell outer membrane</location>
        <topology evidence="1 11">Multi-pass membrane protein</topology>
    </subcellularLocation>
</comment>
<dbReference type="InterPro" id="IPR012910">
    <property type="entry name" value="Plug_dom"/>
</dbReference>
<comment type="caution">
    <text evidence="16">The sequence shown here is derived from an EMBL/GenBank/DDBJ whole genome shotgun (WGS) entry which is preliminary data.</text>
</comment>
<evidence type="ECO:0000313" key="16">
    <source>
        <dbReference type="EMBL" id="TLU65283.1"/>
    </source>
</evidence>
<keyword evidence="6" id="KW-0408">Iron</keyword>
<keyword evidence="7" id="KW-0406">Ion transport</keyword>
<keyword evidence="8 12" id="KW-0798">TonB box</keyword>
<evidence type="ECO:0000256" key="4">
    <source>
        <dbReference type="ARBA" id="ARBA00022496"/>
    </source>
</evidence>
<evidence type="ECO:0000256" key="5">
    <source>
        <dbReference type="ARBA" id="ARBA00022692"/>
    </source>
</evidence>
<evidence type="ECO:0000256" key="9">
    <source>
        <dbReference type="ARBA" id="ARBA00023136"/>
    </source>
</evidence>
<dbReference type="OrthoDB" id="127311at2"/>
<feature type="domain" description="TonB-dependent receptor plug" evidence="15">
    <location>
        <begin position="58"/>
        <end position="165"/>
    </location>
</feature>
<dbReference type="InterPro" id="IPR000531">
    <property type="entry name" value="Beta-barrel_TonB"/>
</dbReference>
<dbReference type="SUPFAM" id="SSF56935">
    <property type="entry name" value="Porins"/>
    <property type="match status" value="1"/>
</dbReference>
<dbReference type="AlphaFoldDB" id="A0A5R9ILE1"/>
<reference evidence="16 17" key="1">
    <citation type="submission" date="2019-05" db="EMBL/GenBank/DDBJ databases">
        <title>Genome sequences of Thalassotalea litorea 1K03283.</title>
        <authorList>
            <person name="Zhang D."/>
        </authorList>
    </citation>
    <scope>NUCLEOTIDE SEQUENCE [LARGE SCALE GENOMIC DNA]</scope>
    <source>
        <strain evidence="16 17">MCCC 1K03283</strain>
    </source>
</reference>
<dbReference type="RefSeq" id="WP_138319586.1">
    <property type="nucleotide sequence ID" value="NZ_VCBC01000007.1"/>
</dbReference>
<comment type="similarity">
    <text evidence="11 12">Belongs to the TonB-dependent receptor family.</text>
</comment>
<dbReference type="Pfam" id="PF07715">
    <property type="entry name" value="Plug"/>
    <property type="match status" value="1"/>
</dbReference>
<dbReference type="Gene3D" id="2.40.170.20">
    <property type="entry name" value="TonB-dependent receptor, beta-barrel domain"/>
    <property type="match status" value="1"/>
</dbReference>
<name>A0A5R9ILE1_9GAMM</name>
<evidence type="ECO:0000256" key="1">
    <source>
        <dbReference type="ARBA" id="ARBA00004571"/>
    </source>
</evidence>
<evidence type="ECO:0000256" key="2">
    <source>
        <dbReference type="ARBA" id="ARBA00022448"/>
    </source>
</evidence>
<evidence type="ECO:0000256" key="12">
    <source>
        <dbReference type="RuleBase" id="RU003357"/>
    </source>
</evidence>
<evidence type="ECO:0000313" key="17">
    <source>
        <dbReference type="Proteomes" id="UP000307790"/>
    </source>
</evidence>
<keyword evidence="3 11" id="KW-1134">Transmembrane beta strand</keyword>
<keyword evidence="2 11" id="KW-0813">Transport</keyword>
<evidence type="ECO:0000259" key="15">
    <source>
        <dbReference type="Pfam" id="PF07715"/>
    </source>
</evidence>
<dbReference type="GO" id="GO:0006826">
    <property type="term" value="P:iron ion transport"/>
    <property type="evidence" value="ECO:0007669"/>
    <property type="project" value="UniProtKB-KW"/>
</dbReference>
<keyword evidence="13" id="KW-0732">Signal</keyword>
<evidence type="ECO:0000256" key="11">
    <source>
        <dbReference type="PROSITE-ProRule" id="PRU01360"/>
    </source>
</evidence>
<feature type="signal peptide" evidence="13">
    <location>
        <begin position="1"/>
        <end position="23"/>
    </location>
</feature>
<feature type="domain" description="TonB-dependent receptor-like beta-barrel" evidence="14">
    <location>
        <begin position="261"/>
        <end position="663"/>
    </location>
</feature>
<protein>
    <submittedName>
        <fullName evidence="16">TonB-dependent receptor</fullName>
    </submittedName>
</protein>
<evidence type="ECO:0000256" key="8">
    <source>
        <dbReference type="ARBA" id="ARBA00023077"/>
    </source>
</evidence>
<dbReference type="InterPro" id="IPR039426">
    <property type="entry name" value="TonB-dep_rcpt-like"/>
</dbReference>
<keyword evidence="17" id="KW-1185">Reference proteome</keyword>
<accession>A0A5R9ILE1</accession>
<gene>
    <name evidence="16" type="ORF">FE810_08285</name>
</gene>
<sequence length="705" mass="78630">MNFTQSPITLAILTSAISFSAFAQTQNQTQNKSDNAANADEQSIEVITVQSDFREQSLQAIPSSLTIMSSADMETRNAENLEDILGAVANVNFSSGSQRARYYQVRGIGERSQFQEAINPSVGVLMDDIDLAGIGGIASTFDMAQVEFFKGPQGTRFGANALAGVVSLQSNAPTDEFEGRVRLSAANYDSLSSGLVLSGPATDGINYRFVAEKNVSDGFIDNTFLDRQDTNNRDELTLRGKLAIEASEDLDVDITLIHADFDNGYDAFSLDNTRETLSDQPGVDQQNTTAGSVKFTYTGLETFDVISIVTHADSDLAYGYDEDWSHVGLHPWEYSSTDHYLRDRKNSTLEFRLVSNPEHRIFADSSDWVVGVYGKNESEDLIRQYTYLDSDYSSSFDAQNLAIFAELQTHLSEQLTLTSGLRFEQRDTDYVNSDGLDFQPDDAMIGGKLVLSYQLTDAAMTYASINRGYKAGSVNSNGSLPDELRAFDPEYLWNYEIGFKTAFLDNSALFRIAAFYMSRDDIQISSYHLDEREDGSSEFISYWDNAAKGSNTGVEVELLWDINDSLNVYTSLGLLDTEFEGFTYGDGTLETGRDQAHAPNYQFNAGANYYFTDRLLLNVNVEGKDEFYFSDSHEQKSDSVTLWAASLSYQADAWSVKLWGRNVFDEQYATRGFYFGNDPRDGYTAKPYYQYGEPARVGVTFDYNF</sequence>
<dbReference type="GO" id="GO:0009279">
    <property type="term" value="C:cell outer membrane"/>
    <property type="evidence" value="ECO:0007669"/>
    <property type="project" value="UniProtKB-SubCell"/>
</dbReference>
<evidence type="ECO:0000256" key="3">
    <source>
        <dbReference type="ARBA" id="ARBA00022452"/>
    </source>
</evidence>
<evidence type="ECO:0000256" key="10">
    <source>
        <dbReference type="ARBA" id="ARBA00023237"/>
    </source>
</evidence>
<organism evidence="16 17">
    <name type="scientific">Thalassotalea litorea</name>
    <dbReference type="NCBI Taxonomy" id="2020715"/>
    <lineage>
        <taxon>Bacteria</taxon>
        <taxon>Pseudomonadati</taxon>
        <taxon>Pseudomonadota</taxon>
        <taxon>Gammaproteobacteria</taxon>
        <taxon>Alteromonadales</taxon>
        <taxon>Colwelliaceae</taxon>
        <taxon>Thalassotalea</taxon>
    </lineage>
</organism>
<dbReference type="EMBL" id="VCBC01000007">
    <property type="protein sequence ID" value="TLU65283.1"/>
    <property type="molecule type" value="Genomic_DNA"/>
</dbReference>
<dbReference type="PANTHER" id="PTHR32552:SF81">
    <property type="entry name" value="TONB-DEPENDENT OUTER MEMBRANE RECEPTOR"/>
    <property type="match status" value="1"/>
</dbReference>
<dbReference type="InterPro" id="IPR036942">
    <property type="entry name" value="Beta-barrel_TonB_sf"/>
</dbReference>
<keyword evidence="4" id="KW-0410">Iron transport</keyword>
<dbReference type="Pfam" id="PF00593">
    <property type="entry name" value="TonB_dep_Rec_b-barrel"/>
    <property type="match status" value="1"/>
</dbReference>
<evidence type="ECO:0000259" key="14">
    <source>
        <dbReference type="Pfam" id="PF00593"/>
    </source>
</evidence>
<dbReference type="PANTHER" id="PTHR32552">
    <property type="entry name" value="FERRICHROME IRON RECEPTOR-RELATED"/>
    <property type="match status" value="1"/>
</dbReference>
<proteinExistence type="inferred from homology"/>
<evidence type="ECO:0000256" key="7">
    <source>
        <dbReference type="ARBA" id="ARBA00023065"/>
    </source>
</evidence>